<dbReference type="GO" id="GO:0009952">
    <property type="term" value="P:anterior/posterior pattern specification"/>
    <property type="evidence" value="ECO:0007669"/>
    <property type="project" value="TreeGrafter"/>
</dbReference>
<dbReference type="PROSITE" id="PS00032">
    <property type="entry name" value="ANTENNAPEDIA"/>
    <property type="match status" value="1"/>
</dbReference>
<keyword evidence="5" id="KW-0539">Nucleus</keyword>
<evidence type="ECO:0000313" key="8">
    <source>
        <dbReference type="Proteomes" id="UP000821866"/>
    </source>
</evidence>
<dbReference type="GO" id="GO:0000981">
    <property type="term" value="F:DNA-binding transcription factor activity, RNA polymerase II-specific"/>
    <property type="evidence" value="ECO:0007669"/>
    <property type="project" value="TreeGrafter"/>
</dbReference>
<keyword evidence="8" id="KW-1185">Reference proteome</keyword>
<dbReference type="AlphaFoldDB" id="A0A9J6DPZ1"/>
<feature type="region of interest" description="Disordered" evidence="6">
    <location>
        <begin position="88"/>
        <end position="170"/>
    </location>
</feature>
<dbReference type="EMBL" id="JABSTU010000008">
    <property type="protein sequence ID" value="KAH8024014.1"/>
    <property type="molecule type" value="Genomic_DNA"/>
</dbReference>
<comment type="subcellular location">
    <subcellularLocation>
        <location evidence="1">Nucleus</location>
    </subcellularLocation>
</comment>
<organism evidence="7 8">
    <name type="scientific">Rhipicephalus microplus</name>
    <name type="common">Cattle tick</name>
    <name type="synonym">Boophilus microplus</name>
    <dbReference type="NCBI Taxonomy" id="6941"/>
    <lineage>
        <taxon>Eukaryota</taxon>
        <taxon>Metazoa</taxon>
        <taxon>Ecdysozoa</taxon>
        <taxon>Arthropoda</taxon>
        <taxon>Chelicerata</taxon>
        <taxon>Arachnida</taxon>
        <taxon>Acari</taxon>
        <taxon>Parasitiformes</taxon>
        <taxon>Ixodida</taxon>
        <taxon>Ixodoidea</taxon>
        <taxon>Ixodidae</taxon>
        <taxon>Rhipicephalinae</taxon>
        <taxon>Rhipicephalus</taxon>
        <taxon>Boophilus</taxon>
    </lineage>
</organism>
<reference evidence="7" key="2">
    <citation type="submission" date="2021-09" db="EMBL/GenBank/DDBJ databases">
        <authorList>
            <person name="Jia N."/>
            <person name="Wang J."/>
            <person name="Shi W."/>
            <person name="Du L."/>
            <person name="Sun Y."/>
            <person name="Zhan W."/>
            <person name="Jiang J."/>
            <person name="Wang Q."/>
            <person name="Zhang B."/>
            <person name="Ji P."/>
            <person name="Sakyi L.B."/>
            <person name="Cui X."/>
            <person name="Yuan T."/>
            <person name="Jiang B."/>
            <person name="Yang W."/>
            <person name="Lam T.T.-Y."/>
            <person name="Chang Q."/>
            <person name="Ding S."/>
            <person name="Wang X."/>
            <person name="Zhu J."/>
            <person name="Ruan X."/>
            <person name="Zhao L."/>
            <person name="Wei J."/>
            <person name="Que T."/>
            <person name="Du C."/>
            <person name="Cheng J."/>
            <person name="Dai P."/>
            <person name="Han X."/>
            <person name="Huang E."/>
            <person name="Gao Y."/>
            <person name="Liu J."/>
            <person name="Shao H."/>
            <person name="Ye R."/>
            <person name="Li L."/>
            <person name="Wei W."/>
            <person name="Wang X."/>
            <person name="Wang C."/>
            <person name="Huo Q."/>
            <person name="Li W."/>
            <person name="Guo W."/>
            <person name="Chen H."/>
            <person name="Chen S."/>
            <person name="Zhou L."/>
            <person name="Zhou L."/>
            <person name="Ni X."/>
            <person name="Tian J."/>
            <person name="Zhou Y."/>
            <person name="Sheng Y."/>
            <person name="Liu T."/>
            <person name="Pan Y."/>
            <person name="Xia L."/>
            <person name="Li J."/>
            <person name="Zhao F."/>
            <person name="Cao W."/>
        </authorList>
    </citation>
    <scope>NUCLEOTIDE SEQUENCE</scope>
    <source>
        <strain evidence="7">Rmic-2018</strain>
        <tissue evidence="7">Larvae</tissue>
    </source>
</reference>
<comment type="caution">
    <text evidence="7">The sequence shown here is derived from an EMBL/GenBank/DDBJ whole genome shotgun (WGS) entry which is preliminary data.</text>
</comment>
<keyword evidence="4" id="KW-0371">Homeobox</keyword>
<dbReference type="GO" id="GO:0000978">
    <property type="term" value="F:RNA polymerase II cis-regulatory region sequence-specific DNA binding"/>
    <property type="evidence" value="ECO:0007669"/>
    <property type="project" value="TreeGrafter"/>
</dbReference>
<sequence>MTMSSFLMNSPSYVDPKFPPPEEYSQGNYIPSHGGGDYYAGAPPHHHHHAAAHPYAAFGGAAPYGAENGGYVSSASPHYYQHSCSMTQTTLSPLSRPSVALDHAGGGHSPPYSGPPAPLQRSPSPPPPASMLRPSPQSPHVGAAPPMHSPGATATAPTSVAGGDCNQAGQPVIYPWMKKAHVNAGE</sequence>
<evidence type="ECO:0000256" key="5">
    <source>
        <dbReference type="ARBA" id="ARBA00023242"/>
    </source>
</evidence>
<accession>A0A9J6DPZ1</accession>
<keyword evidence="3" id="KW-0238">DNA-binding</keyword>
<evidence type="ECO:0000256" key="2">
    <source>
        <dbReference type="ARBA" id="ARBA00022473"/>
    </source>
</evidence>
<evidence type="ECO:0000256" key="4">
    <source>
        <dbReference type="ARBA" id="ARBA00023155"/>
    </source>
</evidence>
<dbReference type="GO" id="GO:0005654">
    <property type="term" value="C:nucleoplasm"/>
    <property type="evidence" value="ECO:0007669"/>
    <property type="project" value="TreeGrafter"/>
</dbReference>
<reference evidence="7" key="1">
    <citation type="journal article" date="2020" name="Cell">
        <title>Large-Scale Comparative Analyses of Tick Genomes Elucidate Their Genetic Diversity and Vector Capacities.</title>
        <authorList>
            <consortium name="Tick Genome and Microbiome Consortium (TIGMIC)"/>
            <person name="Jia N."/>
            <person name="Wang J."/>
            <person name="Shi W."/>
            <person name="Du L."/>
            <person name="Sun Y."/>
            <person name="Zhan W."/>
            <person name="Jiang J.F."/>
            <person name="Wang Q."/>
            <person name="Zhang B."/>
            <person name="Ji P."/>
            <person name="Bell-Sakyi L."/>
            <person name="Cui X.M."/>
            <person name="Yuan T.T."/>
            <person name="Jiang B.G."/>
            <person name="Yang W.F."/>
            <person name="Lam T.T."/>
            <person name="Chang Q.C."/>
            <person name="Ding S.J."/>
            <person name="Wang X.J."/>
            <person name="Zhu J.G."/>
            <person name="Ruan X.D."/>
            <person name="Zhao L."/>
            <person name="Wei J.T."/>
            <person name="Ye R.Z."/>
            <person name="Que T.C."/>
            <person name="Du C.H."/>
            <person name="Zhou Y.H."/>
            <person name="Cheng J.X."/>
            <person name="Dai P.F."/>
            <person name="Guo W.B."/>
            <person name="Han X.H."/>
            <person name="Huang E.J."/>
            <person name="Li L.F."/>
            <person name="Wei W."/>
            <person name="Gao Y.C."/>
            <person name="Liu J.Z."/>
            <person name="Shao H.Z."/>
            <person name="Wang X."/>
            <person name="Wang C.C."/>
            <person name="Yang T.C."/>
            <person name="Huo Q.B."/>
            <person name="Li W."/>
            <person name="Chen H.Y."/>
            <person name="Chen S.E."/>
            <person name="Zhou L.G."/>
            <person name="Ni X.B."/>
            <person name="Tian J.H."/>
            <person name="Sheng Y."/>
            <person name="Liu T."/>
            <person name="Pan Y.S."/>
            <person name="Xia L.Y."/>
            <person name="Li J."/>
            <person name="Zhao F."/>
            <person name="Cao W.C."/>
        </authorList>
    </citation>
    <scope>NUCLEOTIDE SEQUENCE</scope>
    <source>
        <strain evidence="7">Rmic-2018</strain>
    </source>
</reference>
<dbReference type="PANTHER" id="PTHR45771:SF6">
    <property type="entry name" value="HOMEOTIC PROTEIN SEX COMBS REDUCED"/>
    <property type="match status" value="1"/>
</dbReference>
<proteinExistence type="predicted"/>
<gene>
    <name evidence="7" type="ORF">HPB51_020772</name>
</gene>
<evidence type="ECO:0000313" key="7">
    <source>
        <dbReference type="EMBL" id="KAH8024014.1"/>
    </source>
</evidence>
<protein>
    <submittedName>
        <fullName evidence="7">Uncharacterized protein</fullName>
    </submittedName>
</protein>
<dbReference type="InterPro" id="IPR001827">
    <property type="entry name" value="Homeobox_Antennapedia_CS"/>
</dbReference>
<dbReference type="Proteomes" id="UP000821866">
    <property type="component" value="Chromosome 6"/>
</dbReference>
<dbReference type="GO" id="GO:0045944">
    <property type="term" value="P:positive regulation of transcription by RNA polymerase II"/>
    <property type="evidence" value="ECO:0007669"/>
    <property type="project" value="TreeGrafter"/>
</dbReference>
<dbReference type="InterPro" id="IPR050609">
    <property type="entry name" value="Antp_homeobox_Deformed_sf"/>
</dbReference>
<evidence type="ECO:0000256" key="3">
    <source>
        <dbReference type="ARBA" id="ARBA00023125"/>
    </source>
</evidence>
<feature type="compositionally biased region" description="Pro residues" evidence="6">
    <location>
        <begin position="112"/>
        <end position="129"/>
    </location>
</feature>
<dbReference type="PANTHER" id="PTHR45771">
    <property type="entry name" value="HOMEOTIC PROTEIN DEFORMED"/>
    <property type="match status" value="1"/>
</dbReference>
<name>A0A9J6DPZ1_RHIMP</name>
<keyword evidence="2" id="KW-0217">Developmental protein</keyword>
<evidence type="ECO:0000256" key="1">
    <source>
        <dbReference type="ARBA" id="ARBA00004123"/>
    </source>
</evidence>
<evidence type="ECO:0000256" key="6">
    <source>
        <dbReference type="SAM" id="MobiDB-lite"/>
    </source>
</evidence>
<dbReference type="VEuPathDB" id="VectorBase:LOC119172356"/>